<name>A0A7R6PLN0_9BACT</name>
<feature type="chain" id="PRO_5033044243" evidence="1">
    <location>
        <begin position="22"/>
        <end position="165"/>
    </location>
</feature>
<feature type="signal peptide" evidence="1">
    <location>
        <begin position="1"/>
        <end position="21"/>
    </location>
</feature>
<dbReference type="RefSeq" id="WP_201328187.1">
    <property type="nucleotide sequence ID" value="NZ_AP017470.1"/>
</dbReference>
<keyword evidence="3" id="KW-1185">Reference proteome</keyword>
<dbReference type="EMBL" id="AP017470">
    <property type="protein sequence ID" value="BBB31853.1"/>
    <property type="molecule type" value="Genomic_DNA"/>
</dbReference>
<dbReference type="KEGG" id="thyd:TTHT_0229"/>
<proteinExistence type="predicted"/>
<evidence type="ECO:0000313" key="3">
    <source>
        <dbReference type="Proteomes" id="UP000595564"/>
    </source>
</evidence>
<dbReference type="Proteomes" id="UP000595564">
    <property type="component" value="Chromosome"/>
</dbReference>
<keyword evidence="1" id="KW-0732">Signal</keyword>
<reference evidence="2 3" key="1">
    <citation type="journal article" date="2012" name="Extremophiles">
        <title>Thermotomaculum hydrothermale gen. nov., sp. nov., a novel heterotrophic thermophile within the phylum Acidobacteria from a deep-sea hydrothermal vent chimney in the Southern Okinawa Trough.</title>
        <authorList>
            <person name="Izumi H."/>
            <person name="Nunoura T."/>
            <person name="Miyazaki M."/>
            <person name="Mino S."/>
            <person name="Toki T."/>
            <person name="Takai K."/>
            <person name="Sako Y."/>
            <person name="Sawabe T."/>
            <person name="Nakagawa S."/>
        </authorList>
    </citation>
    <scope>NUCLEOTIDE SEQUENCE [LARGE SCALE GENOMIC DNA]</scope>
    <source>
        <strain evidence="2 3">AC55</strain>
    </source>
</reference>
<organism evidence="2 3">
    <name type="scientific">Thermotomaculum hydrothermale</name>
    <dbReference type="NCBI Taxonomy" id="981385"/>
    <lineage>
        <taxon>Bacteria</taxon>
        <taxon>Pseudomonadati</taxon>
        <taxon>Acidobacteriota</taxon>
        <taxon>Holophagae</taxon>
        <taxon>Thermotomaculales</taxon>
        <taxon>Thermotomaculaceae</taxon>
        <taxon>Thermotomaculum</taxon>
    </lineage>
</organism>
<accession>A0A7R6PLN0</accession>
<evidence type="ECO:0000256" key="1">
    <source>
        <dbReference type="SAM" id="SignalP"/>
    </source>
</evidence>
<gene>
    <name evidence="2" type="primary">pilP</name>
    <name evidence="2" type="ORF">TTHT_0229</name>
</gene>
<protein>
    <submittedName>
        <fullName evidence="2">Type IV pilus assembly protein PilP</fullName>
    </submittedName>
</protein>
<evidence type="ECO:0000313" key="2">
    <source>
        <dbReference type="EMBL" id="BBB31853.1"/>
    </source>
</evidence>
<sequence>MKKVTVILIVLSFVFSGVAQVKDKKENKSQVPEVVMPFTYQPKSKRDPFISPFDLEMLKTGKKKKIPGIAGMSIDEIVLQGIIKSKKRGYEALVLGSDNKVYWIKPGDKLYDGEVLEIGMGKKSPDEISSPAEAGKVFGYVIFRQYVNDPSLIKPYKDIKKYLDK</sequence>
<dbReference type="AlphaFoldDB" id="A0A7R6PLN0"/>